<feature type="transmembrane region" description="Helical" evidence="1">
    <location>
        <begin position="39"/>
        <end position="56"/>
    </location>
</feature>
<comment type="caution">
    <text evidence="3">The sequence shown here is derived from an EMBL/GenBank/DDBJ whole genome shotgun (WGS) entry which is preliminary data.</text>
</comment>
<dbReference type="RefSeq" id="WP_019599310.1">
    <property type="nucleotide sequence ID" value="NZ_FNQC01000015.1"/>
</dbReference>
<dbReference type="PANTHER" id="PTHR22911">
    <property type="entry name" value="ACYL-MALONYL CONDENSING ENZYME-RELATED"/>
    <property type="match status" value="1"/>
</dbReference>
<feature type="transmembrane region" description="Helical" evidence="1">
    <location>
        <begin position="274"/>
        <end position="294"/>
    </location>
</feature>
<keyword evidence="1" id="KW-1133">Transmembrane helix</keyword>
<evidence type="ECO:0000259" key="2">
    <source>
        <dbReference type="Pfam" id="PF00892"/>
    </source>
</evidence>
<evidence type="ECO:0000256" key="1">
    <source>
        <dbReference type="SAM" id="Phobius"/>
    </source>
</evidence>
<feature type="transmembrane region" description="Helical" evidence="1">
    <location>
        <begin position="122"/>
        <end position="139"/>
    </location>
</feature>
<organism evidence="3 4">
    <name type="scientific">Rhodonellum ikkaensis</name>
    <dbReference type="NCBI Taxonomy" id="336829"/>
    <lineage>
        <taxon>Bacteria</taxon>
        <taxon>Pseudomonadati</taxon>
        <taxon>Bacteroidota</taxon>
        <taxon>Cytophagia</taxon>
        <taxon>Cytophagales</taxon>
        <taxon>Cytophagaceae</taxon>
        <taxon>Rhodonellum</taxon>
    </lineage>
</organism>
<name>A0A1H3T7Q5_9BACT</name>
<evidence type="ECO:0000313" key="4">
    <source>
        <dbReference type="Proteomes" id="UP000199663"/>
    </source>
</evidence>
<feature type="transmembrane region" description="Helical" evidence="1">
    <location>
        <begin position="242"/>
        <end position="262"/>
    </location>
</feature>
<proteinExistence type="predicted"/>
<feature type="transmembrane region" description="Helical" evidence="1">
    <location>
        <begin position="12"/>
        <end position="33"/>
    </location>
</feature>
<dbReference type="InterPro" id="IPR000620">
    <property type="entry name" value="EamA_dom"/>
</dbReference>
<feature type="transmembrane region" description="Helical" evidence="1">
    <location>
        <begin position="145"/>
        <end position="165"/>
    </location>
</feature>
<gene>
    <name evidence="3" type="ORF">SAMN05444412_115103</name>
</gene>
<protein>
    <submittedName>
        <fullName evidence="3">EamA domain-containing membrane protein RarD</fullName>
    </submittedName>
</protein>
<evidence type="ECO:0000313" key="3">
    <source>
        <dbReference type="EMBL" id="SDZ45967.1"/>
    </source>
</evidence>
<accession>A0A1H3T7Q5</accession>
<feature type="transmembrane region" description="Helical" evidence="1">
    <location>
        <begin position="93"/>
        <end position="110"/>
    </location>
</feature>
<feature type="transmembrane region" description="Helical" evidence="1">
    <location>
        <begin position="68"/>
        <end position="87"/>
    </location>
</feature>
<feature type="transmembrane region" description="Helical" evidence="1">
    <location>
        <begin position="177"/>
        <end position="200"/>
    </location>
</feature>
<feature type="domain" description="EamA" evidence="2">
    <location>
        <begin position="147"/>
        <end position="287"/>
    </location>
</feature>
<dbReference type="InterPro" id="IPR037185">
    <property type="entry name" value="EmrE-like"/>
</dbReference>
<feature type="domain" description="EamA" evidence="2">
    <location>
        <begin position="16"/>
        <end position="139"/>
    </location>
</feature>
<dbReference type="PANTHER" id="PTHR22911:SF79">
    <property type="entry name" value="MOBA-LIKE NTP TRANSFERASE DOMAIN-CONTAINING PROTEIN"/>
    <property type="match status" value="1"/>
</dbReference>
<dbReference type="SUPFAM" id="SSF103481">
    <property type="entry name" value="Multidrug resistance efflux transporter EmrE"/>
    <property type="match status" value="2"/>
</dbReference>
<reference evidence="3 4" key="1">
    <citation type="submission" date="2016-10" db="EMBL/GenBank/DDBJ databases">
        <authorList>
            <person name="Varghese N."/>
            <person name="Submissions S."/>
        </authorList>
    </citation>
    <scope>NUCLEOTIDE SEQUENCE [LARGE SCALE GENOMIC DNA]</scope>
    <source>
        <strain evidence="3 4">DSM 17997</strain>
    </source>
</reference>
<dbReference type="Pfam" id="PF00892">
    <property type="entry name" value="EamA"/>
    <property type="match status" value="2"/>
</dbReference>
<dbReference type="Proteomes" id="UP000199663">
    <property type="component" value="Unassembled WGS sequence"/>
</dbReference>
<sequence>MQDSASTVKDYAMLHFIVLIWGFTAILGLLISIPSVEIVFFRTLISTLALGLIFWWKKSKIRIPPKELGKILGTGFLISLHWILFFWAARVSTASVCLAGMATTSLWTAFIDPMINKSKVKWFEVFLGMMVISGLYVIFSFEGGYWLGLGMAVCSALIGALFTVINGRLTKRHSPYVLTFYEMMGACIFSLLFMPFYAAFFTETGLQLVPTAMDWLWLLILSIVCTVYAFSVSVELMRRLTAFAVNLTVNLEPVYGIILAVLVFGEKEKMTPGFYLGTMIILFSVCLYPVFNYFNRRRNAKKEKTLGI</sequence>
<keyword evidence="4" id="KW-1185">Reference proteome</keyword>
<keyword evidence="1" id="KW-0472">Membrane</keyword>
<dbReference type="EMBL" id="FNQC01000015">
    <property type="protein sequence ID" value="SDZ45967.1"/>
    <property type="molecule type" value="Genomic_DNA"/>
</dbReference>
<keyword evidence="1" id="KW-0812">Transmembrane</keyword>
<feature type="transmembrane region" description="Helical" evidence="1">
    <location>
        <begin position="212"/>
        <end position="230"/>
    </location>
</feature>